<evidence type="ECO:0000313" key="2">
    <source>
        <dbReference type="Proteomes" id="UP000799436"/>
    </source>
</evidence>
<proteinExistence type="predicted"/>
<dbReference type="EMBL" id="ML995911">
    <property type="protein sequence ID" value="KAF2764752.1"/>
    <property type="molecule type" value="Genomic_DNA"/>
</dbReference>
<organism evidence="1 2">
    <name type="scientific">Teratosphaeria nubilosa</name>
    <dbReference type="NCBI Taxonomy" id="161662"/>
    <lineage>
        <taxon>Eukaryota</taxon>
        <taxon>Fungi</taxon>
        <taxon>Dikarya</taxon>
        <taxon>Ascomycota</taxon>
        <taxon>Pezizomycotina</taxon>
        <taxon>Dothideomycetes</taxon>
        <taxon>Dothideomycetidae</taxon>
        <taxon>Mycosphaerellales</taxon>
        <taxon>Teratosphaeriaceae</taxon>
        <taxon>Teratosphaeria</taxon>
    </lineage>
</organism>
<keyword evidence="2" id="KW-1185">Reference proteome</keyword>
<accession>A0A6G1KWQ2</accession>
<dbReference type="AlphaFoldDB" id="A0A6G1KWQ2"/>
<dbReference type="Proteomes" id="UP000799436">
    <property type="component" value="Unassembled WGS sequence"/>
</dbReference>
<evidence type="ECO:0000313" key="1">
    <source>
        <dbReference type="EMBL" id="KAF2764752.1"/>
    </source>
</evidence>
<sequence>MEEGSRAPLVAVLVLPCQQRRGLLLYFMYCSVIPWQLSWRCHVQILTALISRDPASRTLPGPLYTVPPTRDSIHREFHRASCYSTSPSDSRTST</sequence>
<gene>
    <name evidence="1" type="ORF">EJ03DRAFT_17013</name>
</gene>
<protein>
    <submittedName>
        <fullName evidence="1">Uncharacterized protein</fullName>
    </submittedName>
</protein>
<name>A0A6G1KWQ2_9PEZI</name>
<reference evidence="1" key="1">
    <citation type="journal article" date="2020" name="Stud. Mycol.">
        <title>101 Dothideomycetes genomes: a test case for predicting lifestyles and emergence of pathogens.</title>
        <authorList>
            <person name="Haridas S."/>
            <person name="Albert R."/>
            <person name="Binder M."/>
            <person name="Bloem J."/>
            <person name="Labutti K."/>
            <person name="Salamov A."/>
            <person name="Andreopoulos B."/>
            <person name="Baker S."/>
            <person name="Barry K."/>
            <person name="Bills G."/>
            <person name="Bluhm B."/>
            <person name="Cannon C."/>
            <person name="Castanera R."/>
            <person name="Culley D."/>
            <person name="Daum C."/>
            <person name="Ezra D."/>
            <person name="Gonzalez J."/>
            <person name="Henrissat B."/>
            <person name="Kuo A."/>
            <person name="Liang C."/>
            <person name="Lipzen A."/>
            <person name="Lutzoni F."/>
            <person name="Magnuson J."/>
            <person name="Mondo S."/>
            <person name="Nolan M."/>
            <person name="Ohm R."/>
            <person name="Pangilinan J."/>
            <person name="Park H.-J."/>
            <person name="Ramirez L."/>
            <person name="Alfaro M."/>
            <person name="Sun H."/>
            <person name="Tritt A."/>
            <person name="Yoshinaga Y."/>
            <person name="Zwiers L.-H."/>
            <person name="Turgeon B."/>
            <person name="Goodwin S."/>
            <person name="Spatafora J."/>
            <person name="Crous P."/>
            <person name="Grigoriev I."/>
        </authorList>
    </citation>
    <scope>NUCLEOTIDE SEQUENCE</scope>
    <source>
        <strain evidence="1">CBS 116005</strain>
    </source>
</reference>